<keyword evidence="5" id="KW-1185">Reference proteome</keyword>
<dbReference type="InterPro" id="IPR050331">
    <property type="entry name" value="Zinc_finger"/>
</dbReference>
<dbReference type="SMART" id="SM00355">
    <property type="entry name" value="ZnF_C2H2"/>
    <property type="match status" value="10"/>
</dbReference>
<name>A0ABN7BGS9_9HEMI</name>
<evidence type="ECO:0000313" key="5">
    <source>
        <dbReference type="Proteomes" id="UP001307889"/>
    </source>
</evidence>
<feature type="domain" description="C2H2-type" evidence="3">
    <location>
        <begin position="106"/>
        <end position="133"/>
    </location>
</feature>
<dbReference type="PROSITE" id="PS50157">
    <property type="entry name" value="ZINC_FINGER_C2H2_2"/>
    <property type="match status" value="6"/>
</dbReference>
<keyword evidence="1" id="KW-0863">Zinc-finger</keyword>
<feature type="region of interest" description="Disordered" evidence="2">
    <location>
        <begin position="208"/>
        <end position="246"/>
    </location>
</feature>
<dbReference type="Gene3D" id="3.30.160.60">
    <property type="entry name" value="Classic Zinc Finger"/>
    <property type="match status" value="5"/>
</dbReference>
<dbReference type="SUPFAM" id="SSF57667">
    <property type="entry name" value="beta-beta-alpha zinc fingers"/>
    <property type="match status" value="3"/>
</dbReference>
<organism evidence="4 5">
    <name type="scientific">Nesidiocoris tenuis</name>
    <dbReference type="NCBI Taxonomy" id="355587"/>
    <lineage>
        <taxon>Eukaryota</taxon>
        <taxon>Metazoa</taxon>
        <taxon>Ecdysozoa</taxon>
        <taxon>Arthropoda</taxon>
        <taxon>Hexapoda</taxon>
        <taxon>Insecta</taxon>
        <taxon>Pterygota</taxon>
        <taxon>Neoptera</taxon>
        <taxon>Paraneoptera</taxon>
        <taxon>Hemiptera</taxon>
        <taxon>Heteroptera</taxon>
        <taxon>Panheteroptera</taxon>
        <taxon>Cimicomorpha</taxon>
        <taxon>Miridae</taxon>
        <taxon>Dicyphina</taxon>
        <taxon>Nesidiocoris</taxon>
    </lineage>
</organism>
<keyword evidence="1" id="KW-0479">Metal-binding</keyword>
<accession>A0ABN7BGS9</accession>
<dbReference type="EMBL" id="AP028922">
    <property type="protein sequence ID" value="BET02362.1"/>
    <property type="molecule type" value="Genomic_DNA"/>
</dbReference>
<dbReference type="Pfam" id="PF00096">
    <property type="entry name" value="zf-C2H2"/>
    <property type="match status" value="3"/>
</dbReference>
<keyword evidence="1" id="KW-0862">Zinc</keyword>
<feature type="domain" description="C2H2-type" evidence="3">
    <location>
        <begin position="390"/>
        <end position="417"/>
    </location>
</feature>
<evidence type="ECO:0000256" key="1">
    <source>
        <dbReference type="PROSITE-ProRule" id="PRU00042"/>
    </source>
</evidence>
<reference evidence="4 5" key="1">
    <citation type="submission" date="2023-09" db="EMBL/GenBank/DDBJ databases">
        <title>Nesidiocoris tenuis whole genome shotgun sequence.</title>
        <authorList>
            <person name="Shibata T."/>
            <person name="Shimoda M."/>
            <person name="Kobayashi T."/>
            <person name="Uehara T."/>
        </authorList>
    </citation>
    <scope>NUCLEOTIDE SEQUENCE [LARGE SCALE GENOMIC DNA]</scope>
    <source>
        <strain evidence="4 5">Japan</strain>
    </source>
</reference>
<dbReference type="Proteomes" id="UP001307889">
    <property type="component" value="Chromosome 14"/>
</dbReference>
<dbReference type="PANTHER" id="PTHR16515:SF54">
    <property type="entry name" value="GROWTH FACTOR-INDEPENDENT 1B TRANSCRIPTION REPRESSOR"/>
    <property type="match status" value="1"/>
</dbReference>
<feature type="domain" description="C2H2-type" evidence="3">
    <location>
        <begin position="418"/>
        <end position="446"/>
    </location>
</feature>
<dbReference type="PANTHER" id="PTHR16515">
    <property type="entry name" value="PR DOMAIN ZINC FINGER PROTEIN"/>
    <property type="match status" value="1"/>
</dbReference>
<feature type="compositionally biased region" description="Low complexity" evidence="2">
    <location>
        <begin position="83"/>
        <end position="92"/>
    </location>
</feature>
<dbReference type="InterPro" id="IPR013087">
    <property type="entry name" value="Znf_C2H2_type"/>
</dbReference>
<feature type="domain" description="C2H2-type" evidence="3">
    <location>
        <begin position="294"/>
        <end position="321"/>
    </location>
</feature>
<feature type="compositionally biased region" description="Acidic residues" evidence="2">
    <location>
        <begin position="72"/>
        <end position="82"/>
    </location>
</feature>
<dbReference type="PROSITE" id="PS00028">
    <property type="entry name" value="ZINC_FINGER_C2H2_1"/>
    <property type="match status" value="5"/>
</dbReference>
<evidence type="ECO:0000313" key="4">
    <source>
        <dbReference type="EMBL" id="BET02362.1"/>
    </source>
</evidence>
<dbReference type="InterPro" id="IPR036236">
    <property type="entry name" value="Znf_C2H2_sf"/>
</dbReference>
<feature type="region of interest" description="Disordered" evidence="2">
    <location>
        <begin position="1"/>
        <end position="98"/>
    </location>
</feature>
<gene>
    <name evidence="4" type="ORF">NTJ_15180</name>
</gene>
<feature type="domain" description="C2H2-type" evidence="3">
    <location>
        <begin position="474"/>
        <end position="500"/>
    </location>
</feature>
<feature type="domain" description="C2H2-type" evidence="3">
    <location>
        <begin position="447"/>
        <end position="474"/>
    </location>
</feature>
<evidence type="ECO:0000256" key="2">
    <source>
        <dbReference type="SAM" id="MobiDB-lite"/>
    </source>
</evidence>
<evidence type="ECO:0000259" key="3">
    <source>
        <dbReference type="PROSITE" id="PS50157"/>
    </source>
</evidence>
<sequence>MRALFQRRAGNDSGPPAALNPLLSPEDGQPAESARAIRMNTMASALPDPEPPLAGDEPNGDLPRVLIKAEPDSDSDSYDGSESDSVSDSNSDILPLENPEQENVVLTCTFCSAQSSNHYRMLQHIKEHTVERPWSCMKCHFQAVGRQFSMLRHSAHCLDYVELVRSCDDCHLERLDGAFGRGDTHHCTICTFSSTSLRKVLSHIQGHVRRKQSASSDSEDDISGLIVRSQPLRPARSKPQPPRQRPYCQKCGFVCACSKGPPPQRIKCVDCYADCGTVHEYVSHKRQSHPTERYKCHQCPKAYLRMENFANHMRTHEGNLQCMFCDYNAPNEIRLKAHVRTHSHPNAKRNGVNRQPMLDTYFYCPLCHVRSSNYNYVVSHCHRHVLTRPYDCRKCGKRFHNAGDLSDHYVNHIDEDSITCGTCSKAFNNSEQLRVHRITFHGETRVFACVTCGTKFDRMADLEGHQLTHQEKPFMCDLCGRDFNQLSNLKTHKLSNHGTE</sequence>
<proteinExistence type="predicted"/>
<protein>
    <recommendedName>
        <fullName evidence="3">C2H2-type domain-containing protein</fullName>
    </recommendedName>
</protein>